<evidence type="ECO:0000256" key="6">
    <source>
        <dbReference type="SAM" id="Phobius"/>
    </source>
</evidence>
<feature type="transmembrane region" description="Helical" evidence="6">
    <location>
        <begin position="166"/>
        <end position="184"/>
    </location>
</feature>
<reference evidence="7" key="1">
    <citation type="journal article" date="2020" name="mSystems">
        <title>Genome- and Community-Level Interaction Insights into Carbon Utilization and Element Cycling Functions of Hydrothermarchaeota in Hydrothermal Sediment.</title>
        <authorList>
            <person name="Zhou Z."/>
            <person name="Liu Y."/>
            <person name="Xu W."/>
            <person name="Pan J."/>
            <person name="Luo Z.H."/>
            <person name="Li M."/>
        </authorList>
    </citation>
    <scope>NUCLEOTIDE SEQUENCE [LARGE SCALE GENOMIC DNA]</scope>
    <source>
        <strain evidence="7">SpSt-618</strain>
    </source>
</reference>
<keyword evidence="4 6" id="KW-1133">Transmembrane helix</keyword>
<evidence type="ECO:0000256" key="4">
    <source>
        <dbReference type="ARBA" id="ARBA00022989"/>
    </source>
</evidence>
<feature type="transmembrane region" description="Helical" evidence="6">
    <location>
        <begin position="190"/>
        <end position="209"/>
    </location>
</feature>
<feature type="transmembrane region" description="Helical" evidence="6">
    <location>
        <begin position="6"/>
        <end position="23"/>
    </location>
</feature>
<dbReference type="InterPro" id="IPR001851">
    <property type="entry name" value="ABC_transp_permease"/>
</dbReference>
<dbReference type="AlphaFoldDB" id="A0A7J3I6F6"/>
<feature type="transmembrane region" description="Helical" evidence="6">
    <location>
        <begin position="28"/>
        <end position="48"/>
    </location>
</feature>
<dbReference type="GO" id="GO:0022857">
    <property type="term" value="F:transmembrane transporter activity"/>
    <property type="evidence" value="ECO:0007669"/>
    <property type="project" value="InterPro"/>
</dbReference>
<proteinExistence type="predicted"/>
<keyword evidence="3 6" id="KW-0812">Transmembrane</keyword>
<sequence>MIENILNAFTLSMIFIVLGDIIVERSGIVNLSIDGVITLAIAISYVAMLRFGPLQALILSISIAITIALAISLFINILHASHVLTGLCMNIVLYGASATIGIALGGGKSTRQIALPSIHLVMYTLLAIIIVWYMLYRTRIGTAIRACGFNPRASEVLGVKVWRIRTLALVIGYTLIAIGSYIYISMYRGAWLPYSGMGNGFLALALAMASSWHPIIASLITVLFVYFYTSIYILQLIYGVPAAIINMLPFIVSIAIVILIQVTPIKKKLSIPRALGEIYFREERAA</sequence>
<feature type="transmembrane region" description="Helical" evidence="6">
    <location>
        <begin position="244"/>
        <end position="263"/>
    </location>
</feature>
<keyword evidence="5 6" id="KW-0472">Membrane</keyword>
<accession>A0A7J3I6F6</accession>
<keyword evidence="2" id="KW-1003">Cell membrane</keyword>
<dbReference type="GO" id="GO:0005886">
    <property type="term" value="C:plasma membrane"/>
    <property type="evidence" value="ECO:0007669"/>
    <property type="project" value="UniProtKB-SubCell"/>
</dbReference>
<protein>
    <submittedName>
        <fullName evidence="7">ABC transporter permease</fullName>
    </submittedName>
</protein>
<dbReference type="EMBL" id="DTAI01000062">
    <property type="protein sequence ID" value="HGN36310.1"/>
    <property type="molecule type" value="Genomic_DNA"/>
</dbReference>
<evidence type="ECO:0000256" key="3">
    <source>
        <dbReference type="ARBA" id="ARBA00022692"/>
    </source>
</evidence>
<comment type="caution">
    <text evidence="7">The sequence shown here is derived from an EMBL/GenBank/DDBJ whole genome shotgun (WGS) entry which is preliminary data.</text>
</comment>
<evidence type="ECO:0000256" key="1">
    <source>
        <dbReference type="ARBA" id="ARBA00004651"/>
    </source>
</evidence>
<feature type="transmembrane region" description="Helical" evidence="6">
    <location>
        <begin position="87"/>
        <end position="107"/>
    </location>
</feature>
<feature type="transmembrane region" description="Helical" evidence="6">
    <location>
        <begin position="54"/>
        <end position="75"/>
    </location>
</feature>
<name>A0A7J3I6F6_9CREN</name>
<evidence type="ECO:0000256" key="2">
    <source>
        <dbReference type="ARBA" id="ARBA00022475"/>
    </source>
</evidence>
<dbReference type="Pfam" id="PF02653">
    <property type="entry name" value="BPD_transp_2"/>
    <property type="match status" value="1"/>
</dbReference>
<dbReference type="CDD" id="cd06580">
    <property type="entry name" value="TM_PBP1_transp_TpRbsC_like"/>
    <property type="match status" value="1"/>
</dbReference>
<evidence type="ECO:0000313" key="7">
    <source>
        <dbReference type="EMBL" id="HGN36310.1"/>
    </source>
</evidence>
<evidence type="ECO:0000256" key="5">
    <source>
        <dbReference type="ARBA" id="ARBA00023136"/>
    </source>
</evidence>
<feature type="transmembrane region" description="Helical" evidence="6">
    <location>
        <begin position="113"/>
        <end position="135"/>
    </location>
</feature>
<organism evidence="7">
    <name type="scientific">Ignisphaera aggregans</name>
    <dbReference type="NCBI Taxonomy" id="334771"/>
    <lineage>
        <taxon>Archaea</taxon>
        <taxon>Thermoproteota</taxon>
        <taxon>Thermoprotei</taxon>
        <taxon>Desulfurococcales</taxon>
        <taxon>Desulfurococcaceae</taxon>
        <taxon>Ignisphaera</taxon>
    </lineage>
</organism>
<dbReference type="PANTHER" id="PTHR43370:SF1">
    <property type="entry name" value="GUANOSINE ABC TRANSPORTER PERMEASE PROTEIN NUPQ"/>
    <property type="match status" value="1"/>
</dbReference>
<gene>
    <name evidence="7" type="ORF">ENT87_01985</name>
</gene>
<dbReference type="PANTHER" id="PTHR43370">
    <property type="entry name" value="SUGAR ABC TRANSPORTER INTEGRAL MEMBRANE PROTEIN-RELATED"/>
    <property type="match status" value="1"/>
</dbReference>
<comment type="subcellular location">
    <subcellularLocation>
        <location evidence="1">Cell membrane</location>
        <topology evidence="1">Multi-pass membrane protein</topology>
    </subcellularLocation>
</comment>
<feature type="transmembrane region" description="Helical" evidence="6">
    <location>
        <begin position="216"/>
        <end position="238"/>
    </location>
</feature>